<dbReference type="Proteomes" id="UP000054279">
    <property type="component" value="Unassembled WGS sequence"/>
</dbReference>
<name>A0A0C9T7C1_SPHS4</name>
<reference evidence="1 2" key="1">
    <citation type="submission" date="2014-06" db="EMBL/GenBank/DDBJ databases">
        <title>Evolutionary Origins and Diversification of the Mycorrhizal Mutualists.</title>
        <authorList>
            <consortium name="DOE Joint Genome Institute"/>
            <consortium name="Mycorrhizal Genomics Consortium"/>
            <person name="Kohler A."/>
            <person name="Kuo A."/>
            <person name="Nagy L.G."/>
            <person name="Floudas D."/>
            <person name="Copeland A."/>
            <person name="Barry K.W."/>
            <person name="Cichocki N."/>
            <person name="Veneault-Fourrey C."/>
            <person name="LaButti K."/>
            <person name="Lindquist E.A."/>
            <person name="Lipzen A."/>
            <person name="Lundell T."/>
            <person name="Morin E."/>
            <person name="Murat C."/>
            <person name="Riley R."/>
            <person name="Ohm R."/>
            <person name="Sun H."/>
            <person name="Tunlid A."/>
            <person name="Henrissat B."/>
            <person name="Grigoriev I.V."/>
            <person name="Hibbett D.S."/>
            <person name="Martin F."/>
        </authorList>
    </citation>
    <scope>NUCLEOTIDE SEQUENCE [LARGE SCALE GENOMIC DNA]</scope>
    <source>
        <strain evidence="1 2">SS14</strain>
    </source>
</reference>
<sequence>MGIASKLRQLSGLGIRVVRRQSHLLILQPPTRPQELRLPVHPSWPILRHDAVPTNPAYQIQLLISIYTEEAIAKPPIPSTTIFFILPNKLIYASRTKLPAEASPAATDSLGLVITQPSLIPMLARPHYIHHITFYECPLRSFPMLQLQLGNLLGFARVFASSFRDGPIRGLENAFKIVSDTPRLKYCNVRGAGDTRPS</sequence>
<accession>A0A0C9T7C1</accession>
<dbReference type="OrthoDB" id="408373at2759"/>
<proteinExistence type="predicted"/>
<organism evidence="1 2">
    <name type="scientific">Sphaerobolus stellatus (strain SS14)</name>
    <dbReference type="NCBI Taxonomy" id="990650"/>
    <lineage>
        <taxon>Eukaryota</taxon>
        <taxon>Fungi</taxon>
        <taxon>Dikarya</taxon>
        <taxon>Basidiomycota</taxon>
        <taxon>Agaricomycotina</taxon>
        <taxon>Agaricomycetes</taxon>
        <taxon>Phallomycetidae</taxon>
        <taxon>Geastrales</taxon>
        <taxon>Sphaerobolaceae</taxon>
        <taxon>Sphaerobolus</taxon>
    </lineage>
</organism>
<evidence type="ECO:0000313" key="2">
    <source>
        <dbReference type="Proteomes" id="UP000054279"/>
    </source>
</evidence>
<dbReference type="HOGENOM" id="CLU_1378922_0_0_1"/>
<keyword evidence="2" id="KW-1185">Reference proteome</keyword>
<protein>
    <submittedName>
        <fullName evidence="1">Uncharacterized protein</fullName>
    </submittedName>
</protein>
<gene>
    <name evidence="1" type="ORF">M422DRAFT_274262</name>
</gene>
<dbReference type="AlphaFoldDB" id="A0A0C9T7C1"/>
<evidence type="ECO:0000313" key="1">
    <source>
        <dbReference type="EMBL" id="KIJ24868.1"/>
    </source>
</evidence>
<dbReference type="EMBL" id="KN837451">
    <property type="protein sequence ID" value="KIJ24868.1"/>
    <property type="molecule type" value="Genomic_DNA"/>
</dbReference>